<protein>
    <recommendedName>
        <fullName evidence="4">Secreted protein</fullName>
    </recommendedName>
</protein>
<organism evidence="2 3">
    <name type="scientific">Cellulomonas iranensis</name>
    <dbReference type="NCBI Taxonomy" id="76862"/>
    <lineage>
        <taxon>Bacteria</taxon>
        <taxon>Bacillati</taxon>
        <taxon>Actinomycetota</taxon>
        <taxon>Actinomycetes</taxon>
        <taxon>Micrococcales</taxon>
        <taxon>Cellulomonadaceae</taxon>
        <taxon>Cellulomonas</taxon>
    </lineage>
</organism>
<gene>
    <name evidence="2" type="ORF">JO380_001284</name>
</gene>
<accession>A0ABU0GHW0</accession>
<evidence type="ECO:0000313" key="2">
    <source>
        <dbReference type="EMBL" id="MDQ0424903.1"/>
    </source>
</evidence>
<proteinExistence type="predicted"/>
<keyword evidence="3" id="KW-1185">Reference proteome</keyword>
<dbReference type="Proteomes" id="UP001240250">
    <property type="component" value="Unassembled WGS sequence"/>
</dbReference>
<name>A0ABU0GHW0_9CELL</name>
<evidence type="ECO:0008006" key="4">
    <source>
        <dbReference type="Google" id="ProtNLM"/>
    </source>
</evidence>
<dbReference type="EMBL" id="JAUSVM010000001">
    <property type="protein sequence ID" value="MDQ0424903.1"/>
    <property type="molecule type" value="Genomic_DNA"/>
</dbReference>
<dbReference type="RefSeq" id="WP_307416149.1">
    <property type="nucleotide sequence ID" value="NZ_JAUSVM010000001.1"/>
</dbReference>
<comment type="caution">
    <text evidence="2">The sequence shown here is derived from an EMBL/GenBank/DDBJ whole genome shotgun (WGS) entry which is preliminary data.</text>
</comment>
<sequence>MNPALAAAVDVFRTLGWDRATLDDAETLPLGTPEQQRVARDGLATGEWGAWGHLDGNTYGWISGIDVDRTMLAVFAVRVGVDAKRSAALLPGTQAVDDERATRLLAARGPTFAAQFVEAACRADRRLWEHSTSVHAGAVVRLVDLHDLPVPASVEYLRDWAVYAQGALTGEGELFPRERGWCPPRVVTRRLPEHVRQAVALGVPATGPFGAVVPAAVEQGLLDHDEAVTLVLAALDSAQRPGDRKAWAQVLTGPLGVTGDALVPHADALVPVLAHGDSAVVEAIAPALVAGVTEDLLADVLTVSLLVRTKKVLRLLLAEAARRPRPSDDVVAAVAPLVLPHAGVTDRTLARAATALADAWGMAPDPDDASDDAPVGGLWQDPPPVWDVPRLDVGEPSAAALTAAAATLTGRPDGVVDVEVERFLALANAVAHADVAAARTALGGVRTSWVAGLRCVPSWVAGEPSPLADRPADPERWNASPLVWDVLHAREASVVARLGAAPVLLSTPTWVDLRIDPADLVVRLRAYADAGATAAEADLFLAMLRADGALVTDDVLAALDALPVPVVLQDGTDAGVTAGPALRRHLTDPVREPALEIDPQRRRWRPATPAVPASLDAFPRRVGANRYAHPGFETFPTWGDAAGRAVGAAEDAASGLVLRQAVRRATPLPPGTAVNLLAAQRGFHAVAAPDGTTAVMEAWERGLLRPGVPDVRLLDWAETPSSLAALARALRELAGEGLLAVVWLVLDDVVAASLRAPRMLAGTADVAEAVQALLPEVEAAVAAGVADAGVLALPGVRALAGRGGSSRAVVAARAVVARLPEPVTAPEAETPAAAAGEPAATAPASATTRPTRAFAEVWPDGAGTLPAVVDGAAITAVWDDPGASSRMLAVDVDVPGEAGGPFRVTKGWFYDLEREGQCAARSAAARTAGANHHGHDAWLHWDATAGRLVVSPHRNWRTGADGPLTGGDVPPLTTSMAAVVLASLCHDDAAVWSVQTVVREGLLGSAAVTVAVRALLPHPDVTPARMMKLLESDPTTLPVLWPVLVEPVRHAAGLDGPAPRWLNRVLDVALLHAPLLREAADRGLLPADAAAWPGLRDLAERGGSATVRRKARTLVEQVLPG</sequence>
<evidence type="ECO:0000256" key="1">
    <source>
        <dbReference type="SAM" id="MobiDB-lite"/>
    </source>
</evidence>
<feature type="region of interest" description="Disordered" evidence="1">
    <location>
        <begin position="826"/>
        <end position="848"/>
    </location>
</feature>
<reference evidence="2 3" key="1">
    <citation type="submission" date="2023-07" db="EMBL/GenBank/DDBJ databases">
        <title>Sequencing the genomes of 1000 actinobacteria strains.</title>
        <authorList>
            <person name="Klenk H.-P."/>
        </authorList>
    </citation>
    <scope>NUCLEOTIDE SEQUENCE [LARGE SCALE GENOMIC DNA]</scope>
    <source>
        <strain evidence="2 3">DSM 14785</strain>
    </source>
</reference>
<evidence type="ECO:0000313" key="3">
    <source>
        <dbReference type="Proteomes" id="UP001240250"/>
    </source>
</evidence>